<comment type="caution">
    <text evidence="1">The sequence shown here is derived from an EMBL/GenBank/DDBJ whole genome shotgun (WGS) entry which is preliminary data.</text>
</comment>
<evidence type="ECO:0000313" key="1">
    <source>
        <dbReference type="EMBL" id="KAJ3649502.1"/>
    </source>
</evidence>
<reference evidence="1" key="1">
    <citation type="journal article" date="2023" name="G3 (Bethesda)">
        <title>Whole genome assemblies of Zophobas morio and Tenebrio molitor.</title>
        <authorList>
            <person name="Kaur S."/>
            <person name="Stinson S.A."/>
            <person name="diCenzo G.C."/>
        </authorList>
    </citation>
    <scope>NUCLEOTIDE SEQUENCE</scope>
    <source>
        <strain evidence="1">QUZm001</strain>
    </source>
</reference>
<accession>A0AA38I5A2</accession>
<proteinExistence type="predicted"/>
<evidence type="ECO:0000313" key="2">
    <source>
        <dbReference type="Proteomes" id="UP001168821"/>
    </source>
</evidence>
<protein>
    <recommendedName>
        <fullName evidence="3">HTH CENPB-type domain-containing protein</fullName>
    </recommendedName>
</protein>
<name>A0AA38I5A2_9CUCU</name>
<dbReference type="Proteomes" id="UP001168821">
    <property type="component" value="Unassembled WGS sequence"/>
</dbReference>
<keyword evidence="2" id="KW-1185">Reference proteome</keyword>
<organism evidence="1 2">
    <name type="scientific">Zophobas morio</name>
    <dbReference type="NCBI Taxonomy" id="2755281"/>
    <lineage>
        <taxon>Eukaryota</taxon>
        <taxon>Metazoa</taxon>
        <taxon>Ecdysozoa</taxon>
        <taxon>Arthropoda</taxon>
        <taxon>Hexapoda</taxon>
        <taxon>Insecta</taxon>
        <taxon>Pterygota</taxon>
        <taxon>Neoptera</taxon>
        <taxon>Endopterygota</taxon>
        <taxon>Coleoptera</taxon>
        <taxon>Polyphaga</taxon>
        <taxon>Cucujiformia</taxon>
        <taxon>Tenebrionidae</taxon>
        <taxon>Zophobas</taxon>
    </lineage>
</organism>
<sequence length="154" mass="18390">MQQQRKKNGWYHVRGFRGKKSRITEGLRSMEKWGFGLTRKEILEILCEYIIANGIKTPFKDNRLEEDWLLNFKNWHHLSIKKPQGIEYTRKKKTDPFVVNEYFYLLHKTLIKNHLTTPEQIWNLDEMSFQHDPSKTRVVEAKGKLSSRTTAGIR</sequence>
<dbReference type="EMBL" id="JALNTZ010000006">
    <property type="protein sequence ID" value="KAJ3649502.1"/>
    <property type="molecule type" value="Genomic_DNA"/>
</dbReference>
<gene>
    <name evidence="1" type="ORF">Zmor_021242</name>
</gene>
<dbReference type="AlphaFoldDB" id="A0AA38I5A2"/>
<evidence type="ECO:0008006" key="3">
    <source>
        <dbReference type="Google" id="ProtNLM"/>
    </source>
</evidence>